<sequence>MGLLLAFAGRYGYHGDELYFVAAGRNLAWGYADQPPLLPALAGLMDTLFPGSVVGLRAPAILLTGLGVVVSALIAREFGGRWRAQTMAAAAYACSPHLLAGSGHILATHMVDAVLWTVLTWLVVRWTRLRSRGRPDDRLLLFAGLVTAVAMQVKFLVPFFWVVLAVAALAVGPRDLLRRPMLWAGAGIAALATVPTLIWQASNGWPQLEMDRIVAGEASFAGGRLTFLPMALEQAGMAVGAAFVLWGGWRLLRSPHLRPYRFLGWTVLGVTLVFLVNSGRPYYVAGLFALCFAAASADIERRLPARSWAWRTAIPIYAASAAFAIQGLPVTPLTYYADKPYHPMQMALEEFGWPEFVDDVASTYRALPPEQRARTTVVTETYWHAAAIDRFGPDRGLPEAFSTGRGAWYFGMPPEDASTTLFVGWKRGELRRHFSDVQWVSTVDNGHRVPNVTQGMPIFLCEGRRQSWAESWPELRHMSFRA</sequence>
<gene>
    <name evidence="10" type="ORF">CFN78_10065</name>
</gene>
<evidence type="ECO:0000313" key="10">
    <source>
        <dbReference type="EMBL" id="OZM73433.1"/>
    </source>
</evidence>
<dbReference type="EMBL" id="NKYE01000005">
    <property type="protein sequence ID" value="OZM73433.1"/>
    <property type="molecule type" value="Genomic_DNA"/>
</dbReference>
<evidence type="ECO:0000256" key="4">
    <source>
        <dbReference type="ARBA" id="ARBA00022679"/>
    </source>
</evidence>
<evidence type="ECO:0000256" key="7">
    <source>
        <dbReference type="ARBA" id="ARBA00023136"/>
    </source>
</evidence>
<protein>
    <submittedName>
        <fullName evidence="10">Glycosyltransferase</fullName>
    </submittedName>
</protein>
<dbReference type="Proteomes" id="UP000242444">
    <property type="component" value="Unassembled WGS sequence"/>
</dbReference>
<evidence type="ECO:0000256" key="6">
    <source>
        <dbReference type="ARBA" id="ARBA00022989"/>
    </source>
</evidence>
<feature type="domain" description="Glycosyltransferase RgtA/B/C/D-like" evidence="9">
    <location>
        <begin position="33"/>
        <end position="199"/>
    </location>
</feature>
<dbReference type="InterPro" id="IPR038731">
    <property type="entry name" value="RgtA/B/C-like"/>
</dbReference>
<feature type="transmembrane region" description="Helical" evidence="8">
    <location>
        <begin position="96"/>
        <end position="119"/>
    </location>
</feature>
<dbReference type="RefSeq" id="WP_094862688.1">
    <property type="nucleotide sequence ID" value="NZ_NKYE01000005.1"/>
</dbReference>
<evidence type="ECO:0000259" key="9">
    <source>
        <dbReference type="Pfam" id="PF13231"/>
    </source>
</evidence>
<proteinExistence type="predicted"/>
<dbReference type="GO" id="GO:0005886">
    <property type="term" value="C:plasma membrane"/>
    <property type="evidence" value="ECO:0007669"/>
    <property type="project" value="UniProtKB-SubCell"/>
</dbReference>
<keyword evidence="5 8" id="KW-0812">Transmembrane</keyword>
<evidence type="ECO:0000256" key="1">
    <source>
        <dbReference type="ARBA" id="ARBA00004651"/>
    </source>
</evidence>
<dbReference type="Pfam" id="PF13231">
    <property type="entry name" value="PMT_2"/>
    <property type="match status" value="1"/>
</dbReference>
<feature type="transmembrane region" description="Helical" evidence="8">
    <location>
        <begin position="259"/>
        <end position="276"/>
    </location>
</feature>
<evidence type="ECO:0000256" key="8">
    <source>
        <dbReference type="SAM" id="Phobius"/>
    </source>
</evidence>
<keyword evidence="3" id="KW-0328">Glycosyltransferase</keyword>
<dbReference type="GO" id="GO:0009103">
    <property type="term" value="P:lipopolysaccharide biosynthetic process"/>
    <property type="evidence" value="ECO:0007669"/>
    <property type="project" value="UniProtKB-ARBA"/>
</dbReference>
<comment type="subcellular location">
    <subcellularLocation>
        <location evidence="1">Cell membrane</location>
        <topology evidence="1">Multi-pass membrane protein</topology>
    </subcellularLocation>
</comment>
<keyword evidence="4 10" id="KW-0808">Transferase</keyword>
<organism evidence="10 11">
    <name type="scientific">Amycolatopsis antarctica</name>
    <dbReference type="NCBI Taxonomy" id="1854586"/>
    <lineage>
        <taxon>Bacteria</taxon>
        <taxon>Bacillati</taxon>
        <taxon>Actinomycetota</taxon>
        <taxon>Actinomycetes</taxon>
        <taxon>Pseudonocardiales</taxon>
        <taxon>Pseudonocardiaceae</taxon>
        <taxon>Amycolatopsis</taxon>
    </lineage>
</organism>
<dbReference type="PANTHER" id="PTHR33908:SF11">
    <property type="entry name" value="MEMBRANE PROTEIN"/>
    <property type="match status" value="1"/>
</dbReference>
<dbReference type="PANTHER" id="PTHR33908">
    <property type="entry name" value="MANNOSYLTRANSFERASE YKCB-RELATED"/>
    <property type="match status" value="1"/>
</dbReference>
<feature type="transmembrane region" description="Helical" evidence="8">
    <location>
        <begin position="181"/>
        <end position="201"/>
    </location>
</feature>
<accession>A0A263D4R1</accession>
<keyword evidence="7 8" id="KW-0472">Membrane</keyword>
<keyword evidence="2" id="KW-1003">Cell membrane</keyword>
<dbReference type="AlphaFoldDB" id="A0A263D4R1"/>
<evidence type="ECO:0000256" key="3">
    <source>
        <dbReference type="ARBA" id="ARBA00022676"/>
    </source>
</evidence>
<reference evidence="10 11" key="1">
    <citation type="submission" date="2017-07" db="EMBL/GenBank/DDBJ databases">
        <title>Amycolatopsis antarcticus sp. nov., isolated from the surface of an Antarcticus brown macroalga.</title>
        <authorList>
            <person name="Wang J."/>
            <person name="Leiva S."/>
            <person name="Huang J."/>
            <person name="Huang Y."/>
        </authorList>
    </citation>
    <scope>NUCLEOTIDE SEQUENCE [LARGE SCALE GENOMIC DNA]</scope>
    <source>
        <strain evidence="10 11">AU-G6</strain>
    </source>
</reference>
<evidence type="ECO:0000256" key="2">
    <source>
        <dbReference type="ARBA" id="ARBA00022475"/>
    </source>
</evidence>
<comment type="caution">
    <text evidence="10">The sequence shown here is derived from an EMBL/GenBank/DDBJ whole genome shotgun (WGS) entry which is preliminary data.</text>
</comment>
<dbReference type="InParanoid" id="A0A263D4R1"/>
<keyword evidence="6 8" id="KW-1133">Transmembrane helix</keyword>
<feature type="transmembrane region" description="Helical" evidence="8">
    <location>
        <begin position="235"/>
        <end position="252"/>
    </location>
</feature>
<name>A0A263D4R1_9PSEU</name>
<keyword evidence="11" id="KW-1185">Reference proteome</keyword>
<evidence type="ECO:0000256" key="5">
    <source>
        <dbReference type="ARBA" id="ARBA00022692"/>
    </source>
</evidence>
<feature type="transmembrane region" description="Helical" evidence="8">
    <location>
        <begin position="54"/>
        <end position="75"/>
    </location>
</feature>
<feature type="transmembrane region" description="Helical" evidence="8">
    <location>
        <begin position="139"/>
        <end position="169"/>
    </location>
</feature>
<dbReference type="OrthoDB" id="5166595at2"/>
<evidence type="ECO:0000313" key="11">
    <source>
        <dbReference type="Proteomes" id="UP000242444"/>
    </source>
</evidence>
<dbReference type="GO" id="GO:0016763">
    <property type="term" value="F:pentosyltransferase activity"/>
    <property type="evidence" value="ECO:0007669"/>
    <property type="project" value="TreeGrafter"/>
</dbReference>
<dbReference type="InterPro" id="IPR050297">
    <property type="entry name" value="LipidA_mod_glycosyltrf_83"/>
</dbReference>